<keyword evidence="3" id="KW-1185">Reference proteome</keyword>
<feature type="signal peptide" evidence="1">
    <location>
        <begin position="1"/>
        <end position="23"/>
    </location>
</feature>
<feature type="chain" id="PRO_5041441488" evidence="1">
    <location>
        <begin position="24"/>
        <end position="215"/>
    </location>
</feature>
<keyword evidence="1" id="KW-0732">Signal</keyword>
<accession>A0AA39KLI6</accession>
<sequence>MPRIYVGFFICFVLHHLQHQVTGHHGTSFKDNAKESYQHNCENNTPHEFTIMLRHQEKVTFIKFKHIKRSLANNYLPIWSVAKDRTSQHLIDYIPHENNGYIGDKYIIKNLPWNLRGDIHDVGGLYVAEREGVTIDSDKFPLSKEANEHDKEYLANEILSQSENSNKLNEIPHIYPELLVVVDNDLYKHYSESPKLPESTFKSYFQSRTPPVWSS</sequence>
<evidence type="ECO:0000313" key="2">
    <source>
        <dbReference type="EMBL" id="KAK0165776.1"/>
    </source>
</evidence>
<evidence type="ECO:0000313" key="3">
    <source>
        <dbReference type="Proteomes" id="UP001168990"/>
    </source>
</evidence>
<reference evidence="2" key="1">
    <citation type="journal article" date="2023" name="bioRxiv">
        <title>Scaffold-level genome assemblies of two parasitoid biocontrol wasps reveal the parthenogenesis mechanism and an associated novel virus.</title>
        <authorList>
            <person name="Inwood S."/>
            <person name="Skelly J."/>
            <person name="Guhlin J."/>
            <person name="Harrop T."/>
            <person name="Goldson S."/>
            <person name="Dearden P."/>
        </authorList>
    </citation>
    <scope>NUCLEOTIDE SEQUENCE</scope>
    <source>
        <strain evidence="2">Irish</strain>
        <tissue evidence="2">Whole body</tissue>
    </source>
</reference>
<evidence type="ECO:0000256" key="1">
    <source>
        <dbReference type="SAM" id="SignalP"/>
    </source>
</evidence>
<name>A0AA39KLI6_9HYME</name>
<dbReference type="Proteomes" id="UP001168990">
    <property type="component" value="Unassembled WGS sequence"/>
</dbReference>
<comment type="caution">
    <text evidence="2">The sequence shown here is derived from an EMBL/GenBank/DDBJ whole genome shotgun (WGS) entry which is preliminary data.</text>
</comment>
<proteinExistence type="predicted"/>
<gene>
    <name evidence="2" type="ORF">PV328_004266</name>
</gene>
<dbReference type="EMBL" id="JAQQBS010001422">
    <property type="protein sequence ID" value="KAK0165776.1"/>
    <property type="molecule type" value="Genomic_DNA"/>
</dbReference>
<organism evidence="2 3">
    <name type="scientific">Microctonus aethiopoides</name>
    <dbReference type="NCBI Taxonomy" id="144406"/>
    <lineage>
        <taxon>Eukaryota</taxon>
        <taxon>Metazoa</taxon>
        <taxon>Ecdysozoa</taxon>
        <taxon>Arthropoda</taxon>
        <taxon>Hexapoda</taxon>
        <taxon>Insecta</taxon>
        <taxon>Pterygota</taxon>
        <taxon>Neoptera</taxon>
        <taxon>Endopterygota</taxon>
        <taxon>Hymenoptera</taxon>
        <taxon>Apocrita</taxon>
        <taxon>Ichneumonoidea</taxon>
        <taxon>Braconidae</taxon>
        <taxon>Euphorinae</taxon>
        <taxon>Microctonus</taxon>
    </lineage>
</organism>
<protein>
    <submittedName>
        <fullName evidence="2">Uncharacterized protein</fullName>
    </submittedName>
</protein>
<reference evidence="2" key="2">
    <citation type="submission" date="2023-03" db="EMBL/GenBank/DDBJ databases">
        <authorList>
            <person name="Inwood S.N."/>
            <person name="Skelly J.G."/>
            <person name="Guhlin J."/>
            <person name="Harrop T.W.R."/>
            <person name="Goldson S.G."/>
            <person name="Dearden P.K."/>
        </authorList>
    </citation>
    <scope>NUCLEOTIDE SEQUENCE</scope>
    <source>
        <strain evidence="2">Irish</strain>
        <tissue evidence="2">Whole body</tissue>
    </source>
</reference>
<dbReference type="AlphaFoldDB" id="A0AA39KLI6"/>